<evidence type="ECO:0000256" key="1">
    <source>
        <dbReference type="ARBA" id="ARBA00000085"/>
    </source>
</evidence>
<reference evidence="17 18" key="1">
    <citation type="submission" date="2016-03" db="EMBL/GenBank/DDBJ databases">
        <authorList>
            <person name="Ploux O."/>
        </authorList>
    </citation>
    <scope>NUCLEOTIDE SEQUENCE [LARGE SCALE GENOMIC DNA]</scope>
    <source>
        <strain evidence="17 18">R-45363</strain>
    </source>
</reference>
<dbReference type="SMART" id="SM00388">
    <property type="entry name" value="HisKA"/>
    <property type="match status" value="1"/>
</dbReference>
<evidence type="ECO:0000256" key="5">
    <source>
        <dbReference type="ARBA" id="ARBA00022679"/>
    </source>
</evidence>
<keyword evidence="6 14" id="KW-0812">Transmembrane</keyword>
<evidence type="ECO:0000256" key="13">
    <source>
        <dbReference type="PROSITE-ProRule" id="PRU00169"/>
    </source>
</evidence>
<name>A0A177MH11_METMH</name>
<evidence type="ECO:0000313" key="18">
    <source>
        <dbReference type="Proteomes" id="UP000078090"/>
    </source>
</evidence>
<dbReference type="Pfam" id="PF00072">
    <property type="entry name" value="Response_reg"/>
    <property type="match status" value="1"/>
</dbReference>
<keyword evidence="4 13" id="KW-0597">Phosphoprotein</keyword>
<evidence type="ECO:0000256" key="11">
    <source>
        <dbReference type="ARBA" id="ARBA00023012"/>
    </source>
</evidence>
<comment type="subcellular location">
    <subcellularLocation>
        <location evidence="2">Membrane</location>
    </subcellularLocation>
</comment>
<dbReference type="InterPro" id="IPR001789">
    <property type="entry name" value="Sig_transdc_resp-reg_receiver"/>
</dbReference>
<dbReference type="CDD" id="cd00082">
    <property type="entry name" value="HisKA"/>
    <property type="match status" value="1"/>
</dbReference>
<dbReference type="PANTHER" id="PTHR43047:SF64">
    <property type="entry name" value="HISTIDINE KINASE CONTAINING CHEY-HOMOLOGOUS RECEIVER DOMAIN AND PAS DOMAIN-RELATED"/>
    <property type="match status" value="1"/>
</dbReference>
<dbReference type="Gene3D" id="6.10.340.10">
    <property type="match status" value="1"/>
</dbReference>
<dbReference type="FunFam" id="1.10.287.130:FF:000004">
    <property type="entry name" value="Ethylene receptor 1"/>
    <property type="match status" value="1"/>
</dbReference>
<dbReference type="Proteomes" id="UP000078090">
    <property type="component" value="Unassembled WGS sequence"/>
</dbReference>
<evidence type="ECO:0000259" key="16">
    <source>
        <dbReference type="PROSITE" id="PS50110"/>
    </source>
</evidence>
<keyword evidence="5" id="KW-0808">Transferase</keyword>
<evidence type="ECO:0000259" key="15">
    <source>
        <dbReference type="PROSITE" id="PS50109"/>
    </source>
</evidence>
<gene>
    <name evidence="17" type="ORF">A1332_14775</name>
</gene>
<dbReference type="PRINTS" id="PR00344">
    <property type="entry name" value="BCTRLSENSOR"/>
</dbReference>
<keyword evidence="7" id="KW-0547">Nucleotide-binding</keyword>
<dbReference type="CDD" id="cd16922">
    <property type="entry name" value="HATPase_EvgS-ArcB-TorS-like"/>
    <property type="match status" value="1"/>
</dbReference>
<dbReference type="OrthoDB" id="9792854at2"/>
<dbReference type="Pfam" id="PF00512">
    <property type="entry name" value="HisKA"/>
    <property type="match status" value="1"/>
</dbReference>
<evidence type="ECO:0000256" key="9">
    <source>
        <dbReference type="ARBA" id="ARBA00022840"/>
    </source>
</evidence>
<dbReference type="CDD" id="cd17546">
    <property type="entry name" value="REC_hyHK_CKI1_RcsC-like"/>
    <property type="match status" value="1"/>
</dbReference>
<accession>A0A177MH11</accession>
<dbReference type="Gene3D" id="1.10.287.130">
    <property type="match status" value="1"/>
</dbReference>
<organism evidence="17 18">
    <name type="scientific">Methylomonas methanica</name>
    <dbReference type="NCBI Taxonomy" id="421"/>
    <lineage>
        <taxon>Bacteria</taxon>
        <taxon>Pseudomonadati</taxon>
        <taxon>Pseudomonadota</taxon>
        <taxon>Gammaproteobacteria</taxon>
        <taxon>Methylococcales</taxon>
        <taxon>Methylococcaceae</taxon>
        <taxon>Methylomonas</taxon>
    </lineage>
</organism>
<keyword evidence="10 14" id="KW-1133">Transmembrane helix</keyword>
<dbReference type="GO" id="GO:0000155">
    <property type="term" value="F:phosphorelay sensor kinase activity"/>
    <property type="evidence" value="ECO:0007669"/>
    <property type="project" value="InterPro"/>
</dbReference>
<evidence type="ECO:0000256" key="2">
    <source>
        <dbReference type="ARBA" id="ARBA00004370"/>
    </source>
</evidence>
<dbReference type="GO" id="GO:0016020">
    <property type="term" value="C:membrane"/>
    <property type="evidence" value="ECO:0007669"/>
    <property type="project" value="UniProtKB-SubCell"/>
</dbReference>
<evidence type="ECO:0000313" key="17">
    <source>
        <dbReference type="EMBL" id="OAI04230.1"/>
    </source>
</evidence>
<dbReference type="GO" id="GO:0005524">
    <property type="term" value="F:ATP binding"/>
    <property type="evidence" value="ECO:0007669"/>
    <property type="project" value="UniProtKB-KW"/>
</dbReference>
<dbReference type="PROSITE" id="PS50109">
    <property type="entry name" value="HIS_KIN"/>
    <property type="match status" value="1"/>
</dbReference>
<dbReference type="InterPro" id="IPR011006">
    <property type="entry name" value="CheY-like_superfamily"/>
</dbReference>
<feature type="domain" description="Histidine kinase" evidence="15">
    <location>
        <begin position="362"/>
        <end position="580"/>
    </location>
</feature>
<dbReference type="Gene3D" id="3.40.50.2300">
    <property type="match status" value="1"/>
</dbReference>
<keyword evidence="9" id="KW-0067">ATP-binding</keyword>
<comment type="catalytic activity">
    <reaction evidence="1">
        <text>ATP + protein L-histidine = ADP + protein N-phospho-L-histidine.</text>
        <dbReference type="EC" id="2.7.13.3"/>
    </reaction>
</comment>
<dbReference type="SMART" id="SM00387">
    <property type="entry name" value="HATPase_c"/>
    <property type="match status" value="1"/>
</dbReference>
<protein>
    <recommendedName>
        <fullName evidence="3">histidine kinase</fullName>
        <ecNumber evidence="3">2.7.13.3</ecNumber>
    </recommendedName>
</protein>
<dbReference type="InterPro" id="IPR036890">
    <property type="entry name" value="HATPase_C_sf"/>
</dbReference>
<dbReference type="EC" id="2.7.13.3" evidence="3"/>
<dbReference type="PANTHER" id="PTHR43047">
    <property type="entry name" value="TWO-COMPONENT HISTIDINE PROTEIN KINASE"/>
    <property type="match status" value="1"/>
</dbReference>
<keyword evidence="8" id="KW-0418">Kinase</keyword>
<evidence type="ECO:0000256" key="8">
    <source>
        <dbReference type="ARBA" id="ARBA00022777"/>
    </source>
</evidence>
<dbReference type="SUPFAM" id="SSF47384">
    <property type="entry name" value="Homodimeric domain of signal transducing histidine kinase"/>
    <property type="match status" value="1"/>
</dbReference>
<dbReference type="InterPro" id="IPR003661">
    <property type="entry name" value="HisK_dim/P_dom"/>
</dbReference>
<feature type="modified residue" description="4-aspartylphosphate" evidence="13">
    <location>
        <position position="657"/>
    </location>
</feature>
<dbReference type="Pfam" id="PF02518">
    <property type="entry name" value="HATPase_c"/>
    <property type="match status" value="1"/>
</dbReference>
<dbReference type="AlphaFoldDB" id="A0A177MH11"/>
<evidence type="ECO:0000256" key="10">
    <source>
        <dbReference type="ARBA" id="ARBA00022989"/>
    </source>
</evidence>
<comment type="caution">
    <text evidence="17">The sequence shown here is derived from an EMBL/GenBank/DDBJ whole genome shotgun (WGS) entry which is preliminary data.</text>
</comment>
<dbReference type="InterPro" id="IPR036097">
    <property type="entry name" value="HisK_dim/P_sf"/>
</dbReference>
<keyword evidence="12 14" id="KW-0472">Membrane</keyword>
<dbReference type="Gene3D" id="3.30.565.10">
    <property type="entry name" value="Histidine kinase-like ATPase, C-terminal domain"/>
    <property type="match status" value="1"/>
</dbReference>
<feature type="domain" description="Response regulatory" evidence="16">
    <location>
        <begin position="608"/>
        <end position="724"/>
    </location>
</feature>
<proteinExistence type="predicted"/>
<evidence type="ECO:0000256" key="14">
    <source>
        <dbReference type="SAM" id="Phobius"/>
    </source>
</evidence>
<dbReference type="PROSITE" id="PS50110">
    <property type="entry name" value="RESPONSE_REGULATORY"/>
    <property type="match status" value="1"/>
</dbReference>
<dbReference type="EMBL" id="LUUG01000073">
    <property type="protein sequence ID" value="OAI04230.1"/>
    <property type="molecule type" value="Genomic_DNA"/>
</dbReference>
<dbReference type="SUPFAM" id="SSF55874">
    <property type="entry name" value="ATPase domain of HSP90 chaperone/DNA topoisomerase II/histidine kinase"/>
    <property type="match status" value="1"/>
</dbReference>
<feature type="transmembrane region" description="Helical" evidence="14">
    <location>
        <begin position="257"/>
        <end position="279"/>
    </location>
</feature>
<evidence type="ECO:0000256" key="6">
    <source>
        <dbReference type="ARBA" id="ARBA00022692"/>
    </source>
</evidence>
<dbReference type="InterPro" id="IPR003594">
    <property type="entry name" value="HATPase_dom"/>
</dbReference>
<dbReference type="InterPro" id="IPR005467">
    <property type="entry name" value="His_kinase_dom"/>
</dbReference>
<evidence type="ECO:0000256" key="4">
    <source>
        <dbReference type="ARBA" id="ARBA00022553"/>
    </source>
</evidence>
<evidence type="ECO:0000256" key="3">
    <source>
        <dbReference type="ARBA" id="ARBA00012438"/>
    </source>
</evidence>
<dbReference type="RefSeq" id="WP_064008811.1">
    <property type="nucleotide sequence ID" value="NZ_LUUG01000073.1"/>
</dbReference>
<sequence length="809" mass="90275">MSLLDYFRRSVRRRITWTFGLFVALSMVTVTTTVGFRLFSTITANLTHQLEEHGRQDATLLIQRIEYLLESASVLVKNPLVINGLNDAQGRLSYLPELVKNFSEGRDVRAVALLGFDGKPVYSSLMNLPTYGDSAELRSALANGIVSYLVDAERGEWVVFVPVSYYSTTQGALVVVFDLSAVTKRVLQSDELIGHRLRVADKVIYQRQPVDNSDMLVVSQPLVSDGESFLAGLKLEIEASTPRRHYLNPAVLAVRDVAILGLALTLVAIATASWIGFSVSRPILLLRQRVAAADGSPERRCAPLGTTDELDDLAEKFDQRTSELWDIQQHLEELVAERTKKLSIAKDAAEAANRAKSIFLANMSHELRTPLNAILGFSSMMRSDPDLPQTQRDNLNIINRSGEHLLKLINDVLEVAKIEAGRLQLEVAPFDLGGMVRDVAEMMQMRAEQKGLRLDLDQSSEFPRYIKGDEARLRQTLINLVGNAVKFTEQGVVTIRLGVKQNRRQHLLLEVEDTGPGIHLDDQKRLFEPFVQLVEGCVNKGTGLGLTISRQFVRLMGGDISVASTPGKGSLFRIELPVETASADDVVKPEAKKQGEVIGIAPGQPVYRILIAEDQLENQLLLSRLMTSIGLEVKVAENGEQCVETYRNWQPDLIWMDRRMPVMSGEEATKRIRQLPDGGKVKIVAVTAEVFKEQQQEMLDAGMDDFVGKPYRFGEIYDSLTRQLGIRYLYRSDTLEEQTEAVVLKSEMLDSLPVALRNELKGALQELDSERISEAIRQISEVDTTLGRVLSNLADYFNYPAILKALERD</sequence>
<evidence type="ECO:0000256" key="7">
    <source>
        <dbReference type="ARBA" id="ARBA00022741"/>
    </source>
</evidence>
<dbReference type="SUPFAM" id="SSF52172">
    <property type="entry name" value="CheY-like"/>
    <property type="match status" value="1"/>
</dbReference>
<keyword evidence="11" id="KW-0902">Two-component regulatory system</keyword>
<dbReference type="InterPro" id="IPR004358">
    <property type="entry name" value="Sig_transdc_His_kin-like_C"/>
</dbReference>
<feature type="transmembrane region" description="Helical" evidence="14">
    <location>
        <begin position="21"/>
        <end position="39"/>
    </location>
</feature>
<dbReference type="SMART" id="SM00448">
    <property type="entry name" value="REC"/>
    <property type="match status" value="1"/>
</dbReference>
<evidence type="ECO:0000256" key="12">
    <source>
        <dbReference type="ARBA" id="ARBA00023136"/>
    </source>
</evidence>
<dbReference type="FunFam" id="3.30.565.10:FF:000010">
    <property type="entry name" value="Sensor histidine kinase RcsC"/>
    <property type="match status" value="1"/>
</dbReference>